<protein>
    <submittedName>
        <fullName evidence="2">Uncharacterized protein</fullName>
    </submittedName>
</protein>
<comment type="caution">
    <text evidence="2">The sequence shown here is derived from an EMBL/GenBank/DDBJ whole genome shotgun (WGS) entry which is preliminary data.</text>
</comment>
<evidence type="ECO:0000313" key="2">
    <source>
        <dbReference type="EMBL" id="KXU81322.1"/>
    </source>
</evidence>
<dbReference type="Proteomes" id="UP000078435">
    <property type="component" value="Unassembled WGS sequence"/>
</dbReference>
<proteinExistence type="predicted"/>
<name>A0A175VMX5_AEREN</name>
<sequence>MLSFIGQFIDQQWFYELLGVDNGFSLIGCVEAGCSNRGISNPIDSDKTTITTGSRNTTDPATTRSRCSTGS</sequence>
<reference evidence="2 3" key="1">
    <citation type="submission" date="2016-02" db="EMBL/GenBank/DDBJ databases">
        <title>Draft genome sequence of Aeromonas trota strain 1999lcr isolated from cerebrospinal fluid (CSF).</title>
        <authorList>
            <person name="Dallagassa C.B."/>
            <person name="Prediger K.C."/>
            <person name="Weiss V.A."/>
            <person name="Assis F.E."/>
            <person name="Baura V."/>
            <person name="Cruz L.M."/>
            <person name="Souza E.M."/>
            <person name="Pedrosa F.O."/>
            <person name="Fadel-Picheth C.M."/>
        </authorList>
    </citation>
    <scope>NUCLEOTIDE SEQUENCE [LARGE SCALE GENOMIC DNA]</scope>
    <source>
        <strain evidence="2 3">1999lcr</strain>
    </source>
</reference>
<evidence type="ECO:0000256" key="1">
    <source>
        <dbReference type="SAM" id="MobiDB-lite"/>
    </source>
</evidence>
<feature type="region of interest" description="Disordered" evidence="1">
    <location>
        <begin position="40"/>
        <end position="71"/>
    </location>
</feature>
<dbReference type="EMBL" id="JMGO02000002">
    <property type="protein sequence ID" value="KXU81322.1"/>
    <property type="molecule type" value="Genomic_DNA"/>
</dbReference>
<evidence type="ECO:0000313" key="3">
    <source>
        <dbReference type="Proteomes" id="UP000078435"/>
    </source>
</evidence>
<organism evidence="2 3">
    <name type="scientific">Aeromonas enteropelogenes</name>
    <name type="common">Aeromonas trota</name>
    <dbReference type="NCBI Taxonomy" id="29489"/>
    <lineage>
        <taxon>Bacteria</taxon>
        <taxon>Pseudomonadati</taxon>
        <taxon>Pseudomonadota</taxon>
        <taxon>Gammaproteobacteria</taxon>
        <taxon>Aeromonadales</taxon>
        <taxon>Aeromonadaceae</taxon>
        <taxon>Aeromonas</taxon>
    </lineage>
</organism>
<accession>A0A175VMX5</accession>
<gene>
    <name evidence="2" type="ORF">LCR_06320</name>
</gene>
<dbReference type="AlphaFoldDB" id="A0A175VMX5"/>